<dbReference type="PANTHER" id="PTHR31664">
    <property type="entry name" value="PROTEIN CBG16427"/>
    <property type="match status" value="1"/>
</dbReference>
<dbReference type="WBParaSite" id="NBR_0000073401-mRNA-1">
    <property type="protein sequence ID" value="NBR_0000073401-mRNA-1"/>
    <property type="gene ID" value="NBR_0000073401"/>
</dbReference>
<dbReference type="Gene3D" id="3.10.450.50">
    <property type="match status" value="1"/>
</dbReference>
<gene>
    <name evidence="1" type="ORF">NBR_LOCUS735</name>
</gene>
<keyword evidence="2" id="KW-1185">Reference proteome</keyword>
<dbReference type="EMBL" id="UYSL01000399">
    <property type="protein sequence ID" value="VDL63692.1"/>
    <property type="molecule type" value="Genomic_DNA"/>
</dbReference>
<sequence>MLEEFDKMVGKSTTKLSGDTYQMSTDYIIITSNYETTSEKSGVIKGKFLQIWKKENNTYLIYHDEFDMQ</sequence>
<dbReference type="OMA" id="YHDEWEV"/>
<accession>A0A0N4XDY2</accession>
<organism evidence="3">
    <name type="scientific">Nippostrongylus brasiliensis</name>
    <name type="common">Rat hookworm</name>
    <dbReference type="NCBI Taxonomy" id="27835"/>
    <lineage>
        <taxon>Eukaryota</taxon>
        <taxon>Metazoa</taxon>
        <taxon>Ecdysozoa</taxon>
        <taxon>Nematoda</taxon>
        <taxon>Chromadorea</taxon>
        <taxon>Rhabditida</taxon>
        <taxon>Rhabditina</taxon>
        <taxon>Rhabditomorpha</taxon>
        <taxon>Strongyloidea</taxon>
        <taxon>Heligmosomidae</taxon>
        <taxon>Nippostrongylus</taxon>
    </lineage>
</organism>
<evidence type="ECO:0000313" key="1">
    <source>
        <dbReference type="EMBL" id="VDL63692.1"/>
    </source>
</evidence>
<dbReference type="PANTHER" id="PTHR31664:SF4">
    <property type="entry name" value="DUF4440 DOMAIN-CONTAINING PROTEIN"/>
    <property type="match status" value="1"/>
</dbReference>
<dbReference type="Proteomes" id="UP000271162">
    <property type="component" value="Unassembled WGS sequence"/>
</dbReference>
<reference evidence="1 2" key="2">
    <citation type="submission" date="2018-11" db="EMBL/GenBank/DDBJ databases">
        <authorList>
            <consortium name="Pathogen Informatics"/>
        </authorList>
    </citation>
    <scope>NUCLEOTIDE SEQUENCE [LARGE SCALE GENOMIC DNA]</scope>
</reference>
<name>A0A0N4XDY2_NIPBR</name>
<dbReference type="AlphaFoldDB" id="A0A0N4XDY2"/>
<evidence type="ECO:0000313" key="2">
    <source>
        <dbReference type="Proteomes" id="UP000271162"/>
    </source>
</evidence>
<proteinExistence type="predicted"/>
<evidence type="ECO:0000313" key="3">
    <source>
        <dbReference type="WBParaSite" id="NBR_0000073401-mRNA-1"/>
    </source>
</evidence>
<protein>
    <submittedName>
        <fullName evidence="3">DUF4440 domain-containing protein</fullName>
    </submittedName>
</protein>
<reference evidence="3" key="1">
    <citation type="submission" date="2017-02" db="UniProtKB">
        <authorList>
            <consortium name="WormBaseParasite"/>
        </authorList>
    </citation>
    <scope>IDENTIFICATION</scope>
</reference>